<dbReference type="AlphaFoldDB" id="G2XQN5"/>
<protein>
    <submittedName>
        <fullName evidence="2">Uncharacterized protein</fullName>
    </submittedName>
</protein>
<name>G2XQN5_BOTF4</name>
<accession>G2XQN5</accession>
<gene>
    <name evidence="2" type="ORF">BofuT4_uP069800.1</name>
</gene>
<evidence type="ECO:0000313" key="2">
    <source>
        <dbReference type="EMBL" id="CCD43140.1"/>
    </source>
</evidence>
<reference evidence="3" key="1">
    <citation type="journal article" date="2011" name="PLoS Genet.">
        <title>Genomic analysis of the necrotrophic fungal pathogens Sclerotinia sclerotiorum and Botrytis cinerea.</title>
        <authorList>
            <person name="Amselem J."/>
            <person name="Cuomo C.A."/>
            <person name="van Kan J.A."/>
            <person name="Viaud M."/>
            <person name="Benito E.P."/>
            <person name="Couloux A."/>
            <person name="Coutinho P.M."/>
            <person name="de Vries R.P."/>
            <person name="Dyer P.S."/>
            <person name="Fillinger S."/>
            <person name="Fournier E."/>
            <person name="Gout L."/>
            <person name="Hahn M."/>
            <person name="Kohn L."/>
            <person name="Lapalu N."/>
            <person name="Plummer K.M."/>
            <person name="Pradier J.M."/>
            <person name="Quevillon E."/>
            <person name="Sharon A."/>
            <person name="Simon A."/>
            <person name="ten Have A."/>
            <person name="Tudzynski B."/>
            <person name="Tudzynski P."/>
            <person name="Wincker P."/>
            <person name="Andrew M."/>
            <person name="Anthouard V."/>
            <person name="Beever R.E."/>
            <person name="Beffa R."/>
            <person name="Benoit I."/>
            <person name="Bouzid O."/>
            <person name="Brault B."/>
            <person name="Chen Z."/>
            <person name="Choquer M."/>
            <person name="Collemare J."/>
            <person name="Cotton P."/>
            <person name="Danchin E.G."/>
            <person name="Da Silva C."/>
            <person name="Gautier A."/>
            <person name="Giraud C."/>
            <person name="Giraud T."/>
            <person name="Gonzalez C."/>
            <person name="Grossetete S."/>
            <person name="Guldener U."/>
            <person name="Henrissat B."/>
            <person name="Howlett B.J."/>
            <person name="Kodira C."/>
            <person name="Kretschmer M."/>
            <person name="Lappartient A."/>
            <person name="Leroch M."/>
            <person name="Levis C."/>
            <person name="Mauceli E."/>
            <person name="Neuveglise C."/>
            <person name="Oeser B."/>
            <person name="Pearson M."/>
            <person name="Poulain J."/>
            <person name="Poussereau N."/>
            <person name="Quesneville H."/>
            <person name="Rascle C."/>
            <person name="Schumacher J."/>
            <person name="Segurens B."/>
            <person name="Sexton A."/>
            <person name="Silva E."/>
            <person name="Sirven C."/>
            <person name="Soanes D.M."/>
            <person name="Talbot N.J."/>
            <person name="Templeton M."/>
            <person name="Yandava C."/>
            <person name="Yarden O."/>
            <person name="Zeng Q."/>
            <person name="Rollins J.A."/>
            <person name="Lebrun M.H."/>
            <person name="Dickman M."/>
        </authorList>
    </citation>
    <scope>NUCLEOTIDE SEQUENCE [LARGE SCALE GENOMIC DNA]</scope>
    <source>
        <strain evidence="3">T4</strain>
    </source>
</reference>
<dbReference type="EMBL" id="FQ790252">
    <property type="protein sequence ID" value="CCD43140.1"/>
    <property type="molecule type" value="Genomic_DNA"/>
</dbReference>
<feature type="region of interest" description="Disordered" evidence="1">
    <location>
        <begin position="1"/>
        <end position="20"/>
    </location>
</feature>
<evidence type="ECO:0000313" key="3">
    <source>
        <dbReference type="Proteomes" id="UP000008177"/>
    </source>
</evidence>
<dbReference type="HOGENOM" id="CLU_3175289_0_0_1"/>
<proteinExistence type="predicted"/>
<organism evidence="2 3">
    <name type="scientific">Botryotinia fuckeliana (strain T4)</name>
    <name type="common">Noble rot fungus</name>
    <name type="synonym">Botrytis cinerea</name>
    <dbReference type="NCBI Taxonomy" id="999810"/>
    <lineage>
        <taxon>Eukaryota</taxon>
        <taxon>Fungi</taxon>
        <taxon>Dikarya</taxon>
        <taxon>Ascomycota</taxon>
        <taxon>Pezizomycotina</taxon>
        <taxon>Leotiomycetes</taxon>
        <taxon>Helotiales</taxon>
        <taxon>Sclerotiniaceae</taxon>
        <taxon>Botrytis</taxon>
    </lineage>
</organism>
<dbReference type="Proteomes" id="UP000008177">
    <property type="component" value="Unplaced contigs"/>
</dbReference>
<evidence type="ECO:0000256" key="1">
    <source>
        <dbReference type="SAM" id="MobiDB-lite"/>
    </source>
</evidence>
<dbReference type="InParanoid" id="G2XQN5"/>
<sequence>MSIAQNPQKRHLSEFIGSQKPPDAARFFTKLIYYPGLSYAEIHRTPD</sequence>